<evidence type="ECO:0000313" key="3">
    <source>
        <dbReference type="Proteomes" id="UP000821866"/>
    </source>
</evidence>
<organism evidence="2 3">
    <name type="scientific">Rhipicephalus microplus</name>
    <name type="common">Cattle tick</name>
    <name type="synonym">Boophilus microplus</name>
    <dbReference type="NCBI Taxonomy" id="6941"/>
    <lineage>
        <taxon>Eukaryota</taxon>
        <taxon>Metazoa</taxon>
        <taxon>Ecdysozoa</taxon>
        <taxon>Arthropoda</taxon>
        <taxon>Chelicerata</taxon>
        <taxon>Arachnida</taxon>
        <taxon>Acari</taxon>
        <taxon>Parasitiformes</taxon>
        <taxon>Ixodida</taxon>
        <taxon>Ixodoidea</taxon>
        <taxon>Ixodidae</taxon>
        <taxon>Rhipicephalinae</taxon>
        <taxon>Rhipicephalus</taxon>
        <taxon>Boophilus</taxon>
    </lineage>
</organism>
<feature type="transmembrane region" description="Helical" evidence="1">
    <location>
        <begin position="256"/>
        <end position="277"/>
    </location>
</feature>
<protein>
    <submittedName>
        <fullName evidence="2">Uncharacterized protein</fullName>
    </submittedName>
</protein>
<keyword evidence="3" id="KW-1185">Reference proteome</keyword>
<dbReference type="EMBL" id="JABSTU010000005">
    <property type="protein sequence ID" value="KAH8030468.1"/>
    <property type="molecule type" value="Genomic_DNA"/>
</dbReference>
<keyword evidence="1" id="KW-1133">Transmembrane helix</keyword>
<feature type="transmembrane region" description="Helical" evidence="1">
    <location>
        <begin position="78"/>
        <end position="98"/>
    </location>
</feature>
<accession>A0A9J6E895</accession>
<feature type="transmembrane region" description="Helical" evidence="1">
    <location>
        <begin position="170"/>
        <end position="193"/>
    </location>
</feature>
<evidence type="ECO:0000256" key="1">
    <source>
        <dbReference type="SAM" id="Phobius"/>
    </source>
</evidence>
<keyword evidence="1" id="KW-0472">Membrane</keyword>
<proteinExistence type="predicted"/>
<feature type="transmembrane region" description="Helical" evidence="1">
    <location>
        <begin position="289"/>
        <end position="310"/>
    </location>
</feature>
<dbReference type="AlphaFoldDB" id="A0A9J6E895"/>
<comment type="caution">
    <text evidence="2">The sequence shown here is derived from an EMBL/GenBank/DDBJ whole genome shotgun (WGS) entry which is preliminary data.</text>
</comment>
<evidence type="ECO:0000313" key="2">
    <source>
        <dbReference type="EMBL" id="KAH8030468.1"/>
    </source>
</evidence>
<reference evidence="2" key="1">
    <citation type="journal article" date="2020" name="Cell">
        <title>Large-Scale Comparative Analyses of Tick Genomes Elucidate Their Genetic Diversity and Vector Capacities.</title>
        <authorList>
            <consortium name="Tick Genome and Microbiome Consortium (TIGMIC)"/>
            <person name="Jia N."/>
            <person name="Wang J."/>
            <person name="Shi W."/>
            <person name="Du L."/>
            <person name="Sun Y."/>
            <person name="Zhan W."/>
            <person name="Jiang J.F."/>
            <person name="Wang Q."/>
            <person name="Zhang B."/>
            <person name="Ji P."/>
            <person name="Bell-Sakyi L."/>
            <person name="Cui X.M."/>
            <person name="Yuan T.T."/>
            <person name="Jiang B.G."/>
            <person name="Yang W.F."/>
            <person name="Lam T.T."/>
            <person name="Chang Q.C."/>
            <person name="Ding S.J."/>
            <person name="Wang X.J."/>
            <person name="Zhu J.G."/>
            <person name="Ruan X.D."/>
            <person name="Zhao L."/>
            <person name="Wei J.T."/>
            <person name="Ye R.Z."/>
            <person name="Que T.C."/>
            <person name="Du C.H."/>
            <person name="Zhou Y.H."/>
            <person name="Cheng J.X."/>
            <person name="Dai P.F."/>
            <person name="Guo W.B."/>
            <person name="Han X.H."/>
            <person name="Huang E.J."/>
            <person name="Li L.F."/>
            <person name="Wei W."/>
            <person name="Gao Y.C."/>
            <person name="Liu J.Z."/>
            <person name="Shao H.Z."/>
            <person name="Wang X."/>
            <person name="Wang C.C."/>
            <person name="Yang T.C."/>
            <person name="Huo Q.B."/>
            <person name="Li W."/>
            <person name="Chen H.Y."/>
            <person name="Chen S.E."/>
            <person name="Zhou L.G."/>
            <person name="Ni X.B."/>
            <person name="Tian J.H."/>
            <person name="Sheng Y."/>
            <person name="Liu T."/>
            <person name="Pan Y.S."/>
            <person name="Xia L.Y."/>
            <person name="Li J."/>
            <person name="Zhao F."/>
            <person name="Cao W.C."/>
        </authorList>
    </citation>
    <scope>NUCLEOTIDE SEQUENCE</scope>
    <source>
        <strain evidence="2">Rmic-2018</strain>
    </source>
</reference>
<reference evidence="2" key="2">
    <citation type="submission" date="2021-09" db="EMBL/GenBank/DDBJ databases">
        <authorList>
            <person name="Jia N."/>
            <person name="Wang J."/>
            <person name="Shi W."/>
            <person name="Du L."/>
            <person name="Sun Y."/>
            <person name="Zhan W."/>
            <person name="Jiang J."/>
            <person name="Wang Q."/>
            <person name="Zhang B."/>
            <person name="Ji P."/>
            <person name="Sakyi L.B."/>
            <person name="Cui X."/>
            <person name="Yuan T."/>
            <person name="Jiang B."/>
            <person name="Yang W."/>
            <person name="Lam T.T.-Y."/>
            <person name="Chang Q."/>
            <person name="Ding S."/>
            <person name="Wang X."/>
            <person name="Zhu J."/>
            <person name="Ruan X."/>
            <person name="Zhao L."/>
            <person name="Wei J."/>
            <person name="Que T."/>
            <person name="Du C."/>
            <person name="Cheng J."/>
            <person name="Dai P."/>
            <person name="Han X."/>
            <person name="Huang E."/>
            <person name="Gao Y."/>
            <person name="Liu J."/>
            <person name="Shao H."/>
            <person name="Ye R."/>
            <person name="Li L."/>
            <person name="Wei W."/>
            <person name="Wang X."/>
            <person name="Wang C."/>
            <person name="Huo Q."/>
            <person name="Li W."/>
            <person name="Guo W."/>
            <person name="Chen H."/>
            <person name="Chen S."/>
            <person name="Zhou L."/>
            <person name="Zhou L."/>
            <person name="Ni X."/>
            <person name="Tian J."/>
            <person name="Zhou Y."/>
            <person name="Sheng Y."/>
            <person name="Liu T."/>
            <person name="Pan Y."/>
            <person name="Xia L."/>
            <person name="Li J."/>
            <person name="Zhao F."/>
            <person name="Cao W."/>
        </authorList>
    </citation>
    <scope>NUCLEOTIDE SEQUENCE</scope>
    <source>
        <strain evidence="2">Rmic-2018</strain>
        <tissue evidence="2">Larvae</tissue>
    </source>
</reference>
<dbReference type="Proteomes" id="UP000821866">
    <property type="component" value="Chromosome 3"/>
</dbReference>
<keyword evidence="1" id="KW-0812">Transmembrane</keyword>
<sequence length="389" mass="44112">MRPLGEYLAVAEGGLATRRRSGRVGRLIVTHGRNGKATQQPKEKNVLAGFFIIARFHRALGYNFIIRTSESGRPRSRILSPYLLYAIASWILYVFVIGSDIVRVSTLLEDERNRAIDRAIQILGDVRGVGIQVSVVVLLLPKSQQFVDLLEYLESLERRLSRATPLRRTAIAVVFLNVVFSFTSVLSISCGDLRLRRVLARRLHEDLVRAFAGCLNLINDDVLHMSEELTVDPKELSELHRLFSDVGAAFVRLEDLLGMAILICFPLNIVNAAPWGYYMLKADKGTSIFLLDLIGFLTICAEMFTAGIYARLTKHEAKKTWDVLTKLLVSQEHTPEVYGVIRSRIRGGRKTLRRSTPLWRRATEENLQLERTYSRWSTCVLLEQGQDRT</sequence>
<gene>
    <name evidence="2" type="ORF">HPB51_006900</name>
</gene>
<name>A0A9J6E895_RHIMP</name>